<dbReference type="InterPro" id="IPR011065">
    <property type="entry name" value="Kunitz_inhibitor_STI-like_sf"/>
</dbReference>
<proteinExistence type="inferred from homology"/>
<evidence type="ECO:0000313" key="5">
    <source>
        <dbReference type="Proteomes" id="UP000189701"/>
    </source>
</evidence>
<keyword evidence="4" id="KW-0732">Signal</keyword>
<dbReference type="SMART" id="SM00452">
    <property type="entry name" value="STI"/>
    <property type="match status" value="1"/>
</dbReference>
<dbReference type="Proteomes" id="UP000189701">
    <property type="component" value="Unplaced"/>
</dbReference>
<accession>A0A1U7W1U9</accession>
<gene>
    <name evidence="6" type="primary">LOC104219275</name>
</gene>
<reference evidence="6" key="2">
    <citation type="submission" date="2025-08" db="UniProtKB">
        <authorList>
            <consortium name="RefSeq"/>
        </authorList>
    </citation>
    <scope>IDENTIFICATION</scope>
    <source>
        <tissue evidence="6">Leaf</tissue>
    </source>
</reference>
<dbReference type="GO" id="GO:0004866">
    <property type="term" value="F:endopeptidase inhibitor activity"/>
    <property type="evidence" value="ECO:0007669"/>
    <property type="project" value="InterPro"/>
</dbReference>
<dbReference type="InterPro" id="IPR056368">
    <property type="entry name" value="KTI1"/>
</dbReference>
<dbReference type="PROSITE" id="PS51257">
    <property type="entry name" value="PROKAR_LIPOPROTEIN"/>
    <property type="match status" value="1"/>
</dbReference>
<dbReference type="PROSITE" id="PS00283">
    <property type="entry name" value="SOYBEAN_KUNITZ"/>
    <property type="match status" value="1"/>
</dbReference>
<name>A0A1U7W1U9_NICSY</name>
<dbReference type="KEGG" id="nsy:104219275"/>
<evidence type="ECO:0000256" key="3">
    <source>
        <dbReference type="ARBA" id="ARBA00023157"/>
    </source>
</evidence>
<evidence type="ECO:0000256" key="1">
    <source>
        <dbReference type="ARBA" id="ARBA00005440"/>
    </source>
</evidence>
<organism evidence="5 6">
    <name type="scientific">Nicotiana sylvestris</name>
    <name type="common">Wood tobacco</name>
    <name type="synonym">South American tobacco</name>
    <dbReference type="NCBI Taxonomy" id="4096"/>
    <lineage>
        <taxon>Eukaryota</taxon>
        <taxon>Viridiplantae</taxon>
        <taxon>Streptophyta</taxon>
        <taxon>Embryophyta</taxon>
        <taxon>Tracheophyta</taxon>
        <taxon>Spermatophyta</taxon>
        <taxon>Magnoliopsida</taxon>
        <taxon>eudicotyledons</taxon>
        <taxon>Gunneridae</taxon>
        <taxon>Pentapetalae</taxon>
        <taxon>asterids</taxon>
        <taxon>lamiids</taxon>
        <taxon>Solanales</taxon>
        <taxon>Solanaceae</taxon>
        <taxon>Nicotianoideae</taxon>
        <taxon>Nicotianeae</taxon>
        <taxon>Nicotiana</taxon>
    </lineage>
</organism>
<sequence length="205" mass="23188">MKRSMKFNHLLPMFLHLFLFSSCFTFGQTIESPPTRVPVLDMDGDPVHKNRLYYILSVNGTVDEGGLRYISYKYCKYQIIQEKLGTPNGHFWVFSNLADHTTIDLSNDISIGVGNLYTVCSKEPVWIVEQNGYVDGDVSYGHNADDTKFKIEKDDKGDGYRIVHCGNSNGCKNVGVVIEKNGRRRIALTESPLVVKFKKFGDFSS</sequence>
<dbReference type="PANTHER" id="PTHR33107">
    <property type="entry name" value="KUNITZ TRYPSIN INHIBITOR 2"/>
    <property type="match status" value="1"/>
</dbReference>
<feature type="signal peptide" evidence="4">
    <location>
        <begin position="1"/>
        <end position="27"/>
    </location>
</feature>
<feature type="chain" id="PRO_5010554918" evidence="4">
    <location>
        <begin position="28"/>
        <end position="205"/>
    </location>
</feature>
<dbReference type="InterPro" id="IPR002160">
    <property type="entry name" value="Prot_inh_Kunz-lg"/>
</dbReference>
<evidence type="ECO:0000313" key="6">
    <source>
        <dbReference type="RefSeq" id="XP_009768230.1"/>
    </source>
</evidence>
<dbReference type="GeneID" id="104219275"/>
<dbReference type="Pfam" id="PF00197">
    <property type="entry name" value="Kunitz_legume"/>
    <property type="match status" value="1"/>
</dbReference>
<dbReference type="Gene3D" id="2.80.10.50">
    <property type="match status" value="1"/>
</dbReference>
<evidence type="ECO:0000256" key="2">
    <source>
        <dbReference type="ARBA" id="ARBA00022690"/>
    </source>
</evidence>
<dbReference type="PANTHER" id="PTHR33107:SF81">
    <property type="entry name" value="TRYPSIN INHIBITOR A"/>
    <property type="match status" value="1"/>
</dbReference>
<dbReference type="SUPFAM" id="SSF50386">
    <property type="entry name" value="STI-like"/>
    <property type="match status" value="1"/>
</dbReference>
<keyword evidence="3" id="KW-1015">Disulfide bond</keyword>
<comment type="similarity">
    <text evidence="1">Belongs to the protease inhibitor I3 (leguminous Kunitz-type inhibitor) family.</text>
</comment>
<dbReference type="RefSeq" id="XP_009768230.1">
    <property type="nucleotide sequence ID" value="XM_009769928.1"/>
</dbReference>
<protein>
    <submittedName>
        <fullName evidence="6">Kunitz-type trypsin inhibitor KTI1-like</fullName>
    </submittedName>
</protein>
<keyword evidence="2" id="KW-0646">Protease inhibitor</keyword>
<dbReference type="AlphaFoldDB" id="A0A1U7W1U9"/>
<reference evidence="5" key="1">
    <citation type="journal article" date="2013" name="Genome Biol.">
        <title>Reference genomes and transcriptomes of Nicotiana sylvestris and Nicotiana tomentosiformis.</title>
        <authorList>
            <person name="Sierro N."/>
            <person name="Battey J.N."/>
            <person name="Ouadi S."/>
            <person name="Bovet L."/>
            <person name="Goepfert S."/>
            <person name="Bakaher N."/>
            <person name="Peitsch M.C."/>
            <person name="Ivanov N.V."/>
        </authorList>
    </citation>
    <scope>NUCLEOTIDE SEQUENCE [LARGE SCALE GENOMIC DNA]</scope>
</reference>
<evidence type="ECO:0000256" key="4">
    <source>
        <dbReference type="SAM" id="SignalP"/>
    </source>
</evidence>
<dbReference type="PRINTS" id="PR00291">
    <property type="entry name" value="KUNITZINHBTR"/>
</dbReference>
<keyword evidence="5" id="KW-1185">Reference proteome</keyword>
<dbReference type="CDD" id="cd00178">
    <property type="entry name" value="beta-trefoil_STI"/>
    <property type="match status" value="1"/>
</dbReference>